<evidence type="ECO:0000256" key="6">
    <source>
        <dbReference type="SAM" id="Phobius"/>
    </source>
</evidence>
<feature type="transmembrane region" description="Helical" evidence="6">
    <location>
        <begin position="12"/>
        <end position="39"/>
    </location>
</feature>
<evidence type="ECO:0000256" key="3">
    <source>
        <dbReference type="ARBA" id="ARBA00022692"/>
    </source>
</evidence>
<feature type="transmembrane region" description="Helical" evidence="6">
    <location>
        <begin position="133"/>
        <end position="154"/>
    </location>
</feature>
<dbReference type="Pfam" id="PF06271">
    <property type="entry name" value="RDD"/>
    <property type="match status" value="1"/>
</dbReference>
<keyword evidence="3 6" id="KW-0812">Transmembrane</keyword>
<evidence type="ECO:0000313" key="8">
    <source>
        <dbReference type="EMBL" id="NNU17308.1"/>
    </source>
</evidence>
<dbReference type="PANTHER" id="PTHR36115">
    <property type="entry name" value="PROLINE-RICH ANTIGEN HOMOLOG-RELATED"/>
    <property type="match status" value="1"/>
</dbReference>
<evidence type="ECO:0000256" key="5">
    <source>
        <dbReference type="ARBA" id="ARBA00023136"/>
    </source>
</evidence>
<gene>
    <name evidence="8" type="ORF">HK107_13335</name>
</gene>
<evidence type="ECO:0000256" key="2">
    <source>
        <dbReference type="ARBA" id="ARBA00022475"/>
    </source>
</evidence>
<organism evidence="8 9">
    <name type="scientific">Parvularcula mediterranea</name>
    <dbReference type="NCBI Taxonomy" id="2732508"/>
    <lineage>
        <taxon>Bacteria</taxon>
        <taxon>Pseudomonadati</taxon>
        <taxon>Pseudomonadota</taxon>
        <taxon>Alphaproteobacteria</taxon>
        <taxon>Parvularculales</taxon>
        <taxon>Parvularculaceae</taxon>
        <taxon>Parvularcula</taxon>
    </lineage>
</organism>
<dbReference type="InterPro" id="IPR051791">
    <property type="entry name" value="Pra-immunoreactive"/>
</dbReference>
<sequence>MKAWPLRRLTAYAVDSMLIMLLVAALLFINLVLLGASFADGTGSEPWRAHLIGFLSLTLPVVLYFAGTEAAFGATLGKKLLGLEVSTTEGTKPGAGAAFLRNVVKFLPWEINHMAMWYVPEGHRLFIDPMPTLNTGVQVACLLAGLAYVLTLFIGSGRTPYDRIAKTVVAKQ</sequence>
<dbReference type="AlphaFoldDB" id="A0A7Y3RNG3"/>
<keyword evidence="2" id="KW-1003">Cell membrane</keyword>
<dbReference type="RefSeq" id="WP_173200607.1">
    <property type="nucleotide sequence ID" value="NZ_JABFCX010000003.1"/>
</dbReference>
<reference evidence="8 9" key="1">
    <citation type="submission" date="2020-05" db="EMBL/GenBank/DDBJ databases">
        <title>Parvularcula mediterraneae sp. nov., isolated from polypropylene straw from shallow seawater of the seashore of Laganas in Zakynthos island, Greece.</title>
        <authorList>
            <person name="Szabo I."/>
            <person name="Al-Omari J."/>
            <person name="Rado J."/>
            <person name="Szerdahelyi G.S."/>
        </authorList>
    </citation>
    <scope>NUCLEOTIDE SEQUENCE [LARGE SCALE GENOMIC DNA]</scope>
    <source>
        <strain evidence="8 9">ZS-1/3</strain>
    </source>
</reference>
<dbReference type="Proteomes" id="UP000536835">
    <property type="component" value="Unassembled WGS sequence"/>
</dbReference>
<comment type="subcellular location">
    <subcellularLocation>
        <location evidence="1">Cell membrane</location>
        <topology evidence="1">Multi-pass membrane protein</topology>
    </subcellularLocation>
</comment>
<keyword evidence="4 6" id="KW-1133">Transmembrane helix</keyword>
<evidence type="ECO:0000259" key="7">
    <source>
        <dbReference type="Pfam" id="PF06271"/>
    </source>
</evidence>
<proteinExistence type="predicted"/>
<dbReference type="EMBL" id="JABFCX010000003">
    <property type="protein sequence ID" value="NNU17308.1"/>
    <property type="molecule type" value="Genomic_DNA"/>
</dbReference>
<accession>A0A7Y3RNG3</accession>
<name>A0A7Y3RNG3_9PROT</name>
<evidence type="ECO:0000313" key="9">
    <source>
        <dbReference type="Proteomes" id="UP000536835"/>
    </source>
</evidence>
<evidence type="ECO:0000256" key="4">
    <source>
        <dbReference type="ARBA" id="ARBA00022989"/>
    </source>
</evidence>
<protein>
    <submittedName>
        <fullName evidence="8">RDD family protein</fullName>
    </submittedName>
</protein>
<keyword evidence="5 6" id="KW-0472">Membrane</keyword>
<feature type="transmembrane region" description="Helical" evidence="6">
    <location>
        <begin position="51"/>
        <end position="72"/>
    </location>
</feature>
<feature type="domain" description="RDD" evidence="7">
    <location>
        <begin position="5"/>
        <end position="166"/>
    </location>
</feature>
<dbReference type="PANTHER" id="PTHR36115:SF4">
    <property type="entry name" value="MEMBRANE PROTEIN"/>
    <property type="match status" value="1"/>
</dbReference>
<dbReference type="GO" id="GO:0005886">
    <property type="term" value="C:plasma membrane"/>
    <property type="evidence" value="ECO:0007669"/>
    <property type="project" value="UniProtKB-SubCell"/>
</dbReference>
<keyword evidence="9" id="KW-1185">Reference proteome</keyword>
<evidence type="ECO:0000256" key="1">
    <source>
        <dbReference type="ARBA" id="ARBA00004651"/>
    </source>
</evidence>
<comment type="caution">
    <text evidence="8">The sequence shown here is derived from an EMBL/GenBank/DDBJ whole genome shotgun (WGS) entry which is preliminary data.</text>
</comment>
<dbReference type="InterPro" id="IPR010432">
    <property type="entry name" value="RDD"/>
</dbReference>